<evidence type="ECO:0000256" key="2">
    <source>
        <dbReference type="ARBA" id="ARBA00022448"/>
    </source>
</evidence>
<feature type="transmembrane region" description="Helical" evidence="7">
    <location>
        <begin position="154"/>
        <end position="181"/>
    </location>
</feature>
<proteinExistence type="inferred from homology"/>
<comment type="caution">
    <text evidence="9">The sequence shown here is derived from an EMBL/GenBank/DDBJ whole genome shotgun (WGS) entry which is preliminary data.</text>
</comment>
<evidence type="ECO:0000256" key="6">
    <source>
        <dbReference type="ARBA" id="ARBA00023136"/>
    </source>
</evidence>
<keyword evidence="2 7" id="KW-0813">Transport</keyword>
<evidence type="ECO:0000256" key="7">
    <source>
        <dbReference type="RuleBase" id="RU363032"/>
    </source>
</evidence>
<dbReference type="Proteomes" id="UP000005384">
    <property type="component" value="Unassembled WGS sequence"/>
</dbReference>
<dbReference type="Gene3D" id="1.10.3720.10">
    <property type="entry name" value="MetI-like"/>
    <property type="match status" value="1"/>
</dbReference>
<keyword evidence="10" id="KW-1185">Reference proteome</keyword>
<feature type="domain" description="ABC transmembrane type-1" evidence="8">
    <location>
        <begin position="76"/>
        <end position="278"/>
    </location>
</feature>
<dbReference type="PATRIC" id="fig|742737.3.peg.3815"/>
<feature type="transmembrane region" description="Helical" evidence="7">
    <location>
        <begin position="202"/>
        <end position="224"/>
    </location>
</feature>
<sequence length="289" mass="32767">MPNRKVSPYKARAFLTNVLFMLPAFLLFAYVVLIPFIQSIPYSFTNWKSIMSDTKDFVGLKNYKLMLTNSYFRDAFFHTIEFTAYYLVGANLLGLFLALMLYRSSRFANFARTMLFLPFTVALTSAAIVWSYVYTDVYSLIFGVMSPLGDSNKVVAGMSVIAIWRDMGYCMLIYIAALQSIPLDYYEASKVEGAGWFQQLRYITIPMMVPAFTSNVTLLLAWGLKCFDYPMAVARNMEAAQTTAMFVYDYIFGFSKAGLGQAAAIILTVVLIVLTRFVTTIFRKLEVEA</sequence>
<dbReference type="Pfam" id="PF00528">
    <property type="entry name" value="BPD_transp_1"/>
    <property type="match status" value="1"/>
</dbReference>
<feature type="transmembrane region" description="Helical" evidence="7">
    <location>
        <begin position="250"/>
        <end position="274"/>
    </location>
</feature>
<dbReference type="EMBL" id="ADLN01000105">
    <property type="protein sequence ID" value="EHI58192.1"/>
    <property type="molecule type" value="Genomic_DNA"/>
</dbReference>
<dbReference type="RefSeq" id="WP_006781827.1">
    <property type="nucleotide sequence ID" value="NZ_CP040506.1"/>
</dbReference>
<dbReference type="GO" id="GO:0055085">
    <property type="term" value="P:transmembrane transport"/>
    <property type="evidence" value="ECO:0007669"/>
    <property type="project" value="InterPro"/>
</dbReference>
<keyword evidence="3" id="KW-1003">Cell membrane</keyword>
<feature type="transmembrane region" description="Helical" evidence="7">
    <location>
        <begin position="83"/>
        <end position="102"/>
    </location>
</feature>
<protein>
    <recommendedName>
        <fullName evidence="8">ABC transmembrane type-1 domain-containing protein</fullName>
    </recommendedName>
</protein>
<dbReference type="OrthoDB" id="9787541at2"/>
<reference evidence="9 10" key="1">
    <citation type="submission" date="2011-08" db="EMBL/GenBank/DDBJ databases">
        <title>The Genome Sequence of Clostridium hathewayi WAL-18680.</title>
        <authorList>
            <consortium name="The Broad Institute Genome Sequencing Platform"/>
            <person name="Earl A."/>
            <person name="Ward D."/>
            <person name="Feldgarden M."/>
            <person name="Gevers D."/>
            <person name="Finegold S.M."/>
            <person name="Summanen P.H."/>
            <person name="Molitoris D.R."/>
            <person name="Song M."/>
            <person name="Daigneault M."/>
            <person name="Allen-Vercoe E."/>
            <person name="Young S.K."/>
            <person name="Zeng Q."/>
            <person name="Gargeya S."/>
            <person name="Fitzgerald M."/>
            <person name="Haas B."/>
            <person name="Abouelleil A."/>
            <person name="Alvarado L."/>
            <person name="Arachchi H.M."/>
            <person name="Berlin A."/>
            <person name="Brown A."/>
            <person name="Chapman S.B."/>
            <person name="Chen Z."/>
            <person name="Dunbar C."/>
            <person name="Freedman E."/>
            <person name="Gearin G."/>
            <person name="Gellesch M."/>
            <person name="Goldberg J."/>
            <person name="Griggs A."/>
            <person name="Gujja S."/>
            <person name="Heiman D."/>
            <person name="Howarth C."/>
            <person name="Larson L."/>
            <person name="Lui A."/>
            <person name="MacDonald P.J.P."/>
            <person name="Montmayeur A."/>
            <person name="Murphy C."/>
            <person name="Neiman D."/>
            <person name="Pearson M."/>
            <person name="Priest M."/>
            <person name="Roberts A."/>
            <person name="Saif S."/>
            <person name="Shea T."/>
            <person name="Shenoy N."/>
            <person name="Sisk P."/>
            <person name="Stolte C."/>
            <person name="Sykes S."/>
            <person name="Wortman J."/>
            <person name="Nusbaum C."/>
            <person name="Birren B."/>
        </authorList>
    </citation>
    <scope>NUCLEOTIDE SEQUENCE [LARGE SCALE GENOMIC DNA]</scope>
    <source>
        <strain evidence="9 10">WAL-18680</strain>
    </source>
</reference>
<evidence type="ECO:0000256" key="4">
    <source>
        <dbReference type="ARBA" id="ARBA00022692"/>
    </source>
</evidence>
<dbReference type="GO" id="GO:0005886">
    <property type="term" value="C:plasma membrane"/>
    <property type="evidence" value="ECO:0007669"/>
    <property type="project" value="UniProtKB-SubCell"/>
</dbReference>
<evidence type="ECO:0000313" key="9">
    <source>
        <dbReference type="EMBL" id="EHI58192.1"/>
    </source>
</evidence>
<evidence type="ECO:0000256" key="5">
    <source>
        <dbReference type="ARBA" id="ARBA00022989"/>
    </source>
</evidence>
<keyword evidence="6 7" id="KW-0472">Membrane</keyword>
<dbReference type="SUPFAM" id="SSF161098">
    <property type="entry name" value="MetI-like"/>
    <property type="match status" value="1"/>
</dbReference>
<evidence type="ECO:0000259" key="8">
    <source>
        <dbReference type="PROSITE" id="PS50928"/>
    </source>
</evidence>
<evidence type="ECO:0000313" key="10">
    <source>
        <dbReference type="Proteomes" id="UP000005384"/>
    </source>
</evidence>
<dbReference type="PROSITE" id="PS50928">
    <property type="entry name" value="ABC_TM1"/>
    <property type="match status" value="1"/>
</dbReference>
<dbReference type="HOGENOM" id="CLU_016047_0_0_9"/>
<gene>
    <name evidence="9" type="ORF">HMPREF9473_03836</name>
</gene>
<dbReference type="PANTHER" id="PTHR43005:SF1">
    <property type="entry name" value="SPERMIDINE_PUTRESCINE TRANSPORT SYSTEM PERMEASE PROTEIN"/>
    <property type="match status" value="1"/>
</dbReference>
<dbReference type="CDD" id="cd06261">
    <property type="entry name" value="TM_PBP2"/>
    <property type="match status" value="1"/>
</dbReference>
<comment type="similarity">
    <text evidence="7">Belongs to the binding-protein-dependent transport system permease family.</text>
</comment>
<feature type="transmembrane region" description="Helical" evidence="7">
    <location>
        <begin position="114"/>
        <end position="134"/>
    </location>
</feature>
<keyword evidence="5 7" id="KW-1133">Transmembrane helix</keyword>
<organism evidence="9 10">
    <name type="scientific">Hungatella hathewayi WAL-18680</name>
    <dbReference type="NCBI Taxonomy" id="742737"/>
    <lineage>
        <taxon>Bacteria</taxon>
        <taxon>Bacillati</taxon>
        <taxon>Bacillota</taxon>
        <taxon>Clostridia</taxon>
        <taxon>Lachnospirales</taxon>
        <taxon>Lachnospiraceae</taxon>
        <taxon>Hungatella</taxon>
    </lineage>
</organism>
<keyword evidence="4 7" id="KW-0812">Transmembrane</keyword>
<dbReference type="InterPro" id="IPR000515">
    <property type="entry name" value="MetI-like"/>
</dbReference>
<name>G5IK08_9FIRM</name>
<dbReference type="InterPro" id="IPR035906">
    <property type="entry name" value="MetI-like_sf"/>
</dbReference>
<feature type="transmembrane region" description="Helical" evidence="7">
    <location>
        <begin position="12"/>
        <end position="37"/>
    </location>
</feature>
<dbReference type="PANTHER" id="PTHR43005">
    <property type="entry name" value="BLR7065 PROTEIN"/>
    <property type="match status" value="1"/>
</dbReference>
<comment type="subcellular location">
    <subcellularLocation>
        <location evidence="1 7">Cell membrane</location>
        <topology evidence="1 7">Multi-pass membrane protein</topology>
    </subcellularLocation>
</comment>
<dbReference type="AlphaFoldDB" id="G5IK08"/>
<evidence type="ECO:0000256" key="3">
    <source>
        <dbReference type="ARBA" id="ARBA00022475"/>
    </source>
</evidence>
<accession>G5IK08</accession>
<evidence type="ECO:0000256" key="1">
    <source>
        <dbReference type="ARBA" id="ARBA00004651"/>
    </source>
</evidence>